<keyword evidence="7" id="KW-1185">Reference proteome</keyword>
<dbReference type="AlphaFoldDB" id="A0A1H9BYT3"/>
<dbReference type="InterPro" id="IPR051453">
    <property type="entry name" value="MBL_Glyoxalase_II"/>
</dbReference>
<evidence type="ECO:0000313" key="7">
    <source>
        <dbReference type="Proteomes" id="UP000199114"/>
    </source>
</evidence>
<reference evidence="7" key="1">
    <citation type="submission" date="2016-10" db="EMBL/GenBank/DDBJ databases">
        <authorList>
            <person name="Varghese N."/>
            <person name="Submissions S."/>
        </authorList>
    </citation>
    <scope>NUCLEOTIDE SEQUENCE [LARGE SCALE GENOMIC DNA]</scope>
    <source>
        <strain evidence="7">DSM 25055</strain>
    </source>
</reference>
<dbReference type="OrthoDB" id="197151at2157"/>
<dbReference type="RefSeq" id="WP_090613975.1">
    <property type="nucleotide sequence ID" value="NZ_FOFD01000001.1"/>
</dbReference>
<proteinExistence type="predicted"/>
<evidence type="ECO:0000256" key="4">
    <source>
        <dbReference type="ARBA" id="ARBA00022833"/>
    </source>
</evidence>
<dbReference type="STRING" id="1186196.SAMN04489841_0905"/>
<evidence type="ECO:0000259" key="5">
    <source>
        <dbReference type="SMART" id="SM00849"/>
    </source>
</evidence>
<evidence type="ECO:0000256" key="1">
    <source>
        <dbReference type="ARBA" id="ARBA00001947"/>
    </source>
</evidence>
<evidence type="ECO:0000256" key="2">
    <source>
        <dbReference type="ARBA" id="ARBA00022723"/>
    </source>
</evidence>
<protein>
    <submittedName>
        <fullName evidence="6">Glyoxylase, beta-lactamase superfamily II</fullName>
    </submittedName>
</protein>
<dbReference type="InterPro" id="IPR036866">
    <property type="entry name" value="RibonucZ/Hydroxyglut_hydro"/>
</dbReference>
<dbReference type="PANTHER" id="PTHR46233:SF3">
    <property type="entry name" value="HYDROXYACYLGLUTATHIONE HYDROLASE GLOC"/>
    <property type="match status" value="1"/>
</dbReference>
<keyword evidence="4" id="KW-0862">Zinc</keyword>
<dbReference type="Proteomes" id="UP000199114">
    <property type="component" value="Unassembled WGS sequence"/>
</dbReference>
<feature type="domain" description="Metallo-beta-lactamase" evidence="5">
    <location>
        <begin position="13"/>
        <end position="170"/>
    </location>
</feature>
<evidence type="ECO:0000313" key="6">
    <source>
        <dbReference type="EMBL" id="SEP94175.1"/>
    </source>
</evidence>
<dbReference type="SUPFAM" id="SSF56281">
    <property type="entry name" value="Metallo-hydrolase/oxidoreductase"/>
    <property type="match status" value="1"/>
</dbReference>
<dbReference type="GO" id="GO:0016787">
    <property type="term" value="F:hydrolase activity"/>
    <property type="evidence" value="ECO:0007669"/>
    <property type="project" value="UniProtKB-KW"/>
</dbReference>
<organism evidence="6 7">
    <name type="scientific">Natrinema salaciae</name>
    <dbReference type="NCBI Taxonomy" id="1186196"/>
    <lineage>
        <taxon>Archaea</taxon>
        <taxon>Methanobacteriati</taxon>
        <taxon>Methanobacteriota</taxon>
        <taxon>Stenosarchaea group</taxon>
        <taxon>Halobacteria</taxon>
        <taxon>Halobacteriales</taxon>
        <taxon>Natrialbaceae</taxon>
        <taxon>Natrinema</taxon>
    </lineage>
</organism>
<dbReference type="InterPro" id="IPR001279">
    <property type="entry name" value="Metallo-B-lactamas"/>
</dbReference>
<dbReference type="GO" id="GO:0046872">
    <property type="term" value="F:metal ion binding"/>
    <property type="evidence" value="ECO:0007669"/>
    <property type="project" value="UniProtKB-KW"/>
</dbReference>
<comment type="cofactor">
    <cofactor evidence="1">
        <name>Zn(2+)</name>
        <dbReference type="ChEBI" id="CHEBI:29105"/>
    </cofactor>
</comment>
<name>A0A1H9BYT3_9EURY</name>
<dbReference type="Pfam" id="PF00753">
    <property type="entry name" value="Lactamase_B"/>
    <property type="match status" value="2"/>
</dbReference>
<dbReference type="Gene3D" id="3.60.15.10">
    <property type="entry name" value="Ribonuclease Z/Hydroxyacylglutathione hydrolase-like"/>
    <property type="match status" value="1"/>
</dbReference>
<sequence>MIDNLAAGVRAFTSNAFLVTGERSVLVDTGANFDVVDALHSRVDDLDAVVLTHTHRDHVGNLEAVTDAFGVDVWGYDPSIDGVDHAIADEETVRLGDHEYVALHTPGHKNDHLCLYSASAGVLFAGDLVFQNGSFGRTDLEEGDREALIESIDRVLERIDPDLEELHTGHGPSVTTDPYDHVELAAQMARRA</sequence>
<evidence type="ECO:0000256" key="3">
    <source>
        <dbReference type="ARBA" id="ARBA00022801"/>
    </source>
</evidence>
<accession>A0A1H9BYT3</accession>
<keyword evidence="2" id="KW-0479">Metal-binding</keyword>
<gene>
    <name evidence="6" type="ORF">SAMN04489841_0905</name>
</gene>
<keyword evidence="3" id="KW-0378">Hydrolase</keyword>
<dbReference type="PANTHER" id="PTHR46233">
    <property type="entry name" value="HYDROXYACYLGLUTATHIONE HYDROLASE GLOC"/>
    <property type="match status" value="1"/>
</dbReference>
<dbReference type="CDD" id="cd06262">
    <property type="entry name" value="metallo-hydrolase-like_MBL-fold"/>
    <property type="match status" value="1"/>
</dbReference>
<dbReference type="EMBL" id="FOFD01000001">
    <property type="protein sequence ID" value="SEP94175.1"/>
    <property type="molecule type" value="Genomic_DNA"/>
</dbReference>
<dbReference type="SMART" id="SM00849">
    <property type="entry name" value="Lactamase_B"/>
    <property type="match status" value="1"/>
</dbReference>